<evidence type="ECO:0000313" key="2">
    <source>
        <dbReference type="EMBL" id="QDO88053.1"/>
    </source>
</evidence>
<dbReference type="OrthoDB" id="5150063at2"/>
<dbReference type="Proteomes" id="UP000315395">
    <property type="component" value="Chromosome"/>
</dbReference>
<dbReference type="AlphaFoldDB" id="A0A516G949"/>
<reference evidence="2 3" key="1">
    <citation type="submission" date="2019-07" db="EMBL/GenBank/DDBJ databases">
        <title>complete genome sequencing of Ornithinimicrobium sp. H23M54.</title>
        <authorList>
            <person name="Bae J.-W."/>
            <person name="Lee S.-Y."/>
        </authorList>
    </citation>
    <scope>NUCLEOTIDE SEQUENCE [LARGE SCALE GENOMIC DNA]</scope>
    <source>
        <strain evidence="2 3">H23M54</strain>
    </source>
</reference>
<proteinExistence type="predicted"/>
<organism evidence="2 3">
    <name type="scientific">Ornithinimicrobium ciconiae</name>
    <dbReference type="NCBI Taxonomy" id="2594265"/>
    <lineage>
        <taxon>Bacteria</taxon>
        <taxon>Bacillati</taxon>
        <taxon>Actinomycetota</taxon>
        <taxon>Actinomycetes</taxon>
        <taxon>Micrococcales</taxon>
        <taxon>Ornithinimicrobiaceae</taxon>
        <taxon>Ornithinimicrobium</taxon>
    </lineage>
</organism>
<name>A0A516G949_9MICO</name>
<keyword evidence="3" id="KW-1185">Reference proteome</keyword>
<dbReference type="RefSeq" id="WP_143782728.1">
    <property type="nucleotide sequence ID" value="NZ_CP041616.1"/>
</dbReference>
<accession>A0A516G949</accession>
<feature type="chain" id="PRO_5039432350" evidence="1">
    <location>
        <begin position="27"/>
        <end position="211"/>
    </location>
</feature>
<dbReference type="EMBL" id="CP041616">
    <property type="protein sequence ID" value="QDO88053.1"/>
    <property type="molecule type" value="Genomic_DNA"/>
</dbReference>
<dbReference type="KEGG" id="orz:FNH13_06565"/>
<feature type="signal peptide" evidence="1">
    <location>
        <begin position="1"/>
        <end position="26"/>
    </location>
</feature>
<protein>
    <submittedName>
        <fullName evidence="2">Uncharacterized protein</fullName>
    </submittedName>
</protein>
<keyword evidence="1" id="KW-0732">Signal</keyword>
<evidence type="ECO:0000313" key="3">
    <source>
        <dbReference type="Proteomes" id="UP000315395"/>
    </source>
</evidence>
<evidence type="ECO:0000256" key="1">
    <source>
        <dbReference type="SAM" id="SignalP"/>
    </source>
</evidence>
<gene>
    <name evidence="2" type="ORF">FNH13_06565</name>
</gene>
<sequence length="211" mass="23435">MTKQRPSMAVLAVSILALIFTMFTQIGTTDQAVAGPCENLKSTIDLEHAAEMDAAAGTTDEYGPVVTTDLDALAAEALPVYTGALFDDDDNAEMDDLTEAEASLDCFAGFTSRNFRKNLMNLTGKSTAQVQGFDAHHVFPQKFQARFTKAGINIHHPKYGAWWKSRPHQATAYEYNKKWENFFAKYPNPSKSRTLTYGRALNASYSLRGWF</sequence>